<organism evidence="2 3">
    <name type="scientific">Eumeta variegata</name>
    <name type="common">Bagworm moth</name>
    <name type="synonym">Eumeta japonica</name>
    <dbReference type="NCBI Taxonomy" id="151549"/>
    <lineage>
        <taxon>Eukaryota</taxon>
        <taxon>Metazoa</taxon>
        <taxon>Ecdysozoa</taxon>
        <taxon>Arthropoda</taxon>
        <taxon>Hexapoda</taxon>
        <taxon>Insecta</taxon>
        <taxon>Pterygota</taxon>
        <taxon>Neoptera</taxon>
        <taxon>Endopterygota</taxon>
        <taxon>Lepidoptera</taxon>
        <taxon>Glossata</taxon>
        <taxon>Ditrysia</taxon>
        <taxon>Tineoidea</taxon>
        <taxon>Psychidae</taxon>
        <taxon>Oiketicinae</taxon>
        <taxon>Eumeta</taxon>
    </lineage>
</organism>
<proteinExistence type="predicted"/>
<accession>A0A4C1XWL3</accession>
<dbReference type="EMBL" id="BGZK01000984">
    <property type="protein sequence ID" value="GBP67462.1"/>
    <property type="molecule type" value="Genomic_DNA"/>
</dbReference>
<evidence type="ECO:0000313" key="3">
    <source>
        <dbReference type="Proteomes" id="UP000299102"/>
    </source>
</evidence>
<name>A0A4C1XWL3_EUMVA</name>
<keyword evidence="3" id="KW-1185">Reference proteome</keyword>
<evidence type="ECO:0000313" key="2">
    <source>
        <dbReference type="EMBL" id="GBP67462.1"/>
    </source>
</evidence>
<sequence length="145" mass="16106">MPKTPVCDVDLVWVTKIGFYKAEQPKKAMASAEVPAAEGGQGRRRAGLFAVSAGTLTRWKRLIAPGPAAPRAGPVSTPRRHKAAISHQTQFPPLRNNFRFGSQFTSKVFNNSKKAPSFGSEGRTLRAHERDRRTTRFCLYHLETD</sequence>
<comment type="caution">
    <text evidence="2">The sequence shown here is derived from an EMBL/GenBank/DDBJ whole genome shotgun (WGS) entry which is preliminary data.</text>
</comment>
<gene>
    <name evidence="2" type="ORF">EVAR_49356_1</name>
</gene>
<reference evidence="2 3" key="1">
    <citation type="journal article" date="2019" name="Commun. Biol.">
        <title>The bagworm genome reveals a unique fibroin gene that provides high tensile strength.</title>
        <authorList>
            <person name="Kono N."/>
            <person name="Nakamura H."/>
            <person name="Ohtoshi R."/>
            <person name="Tomita M."/>
            <person name="Numata K."/>
            <person name="Arakawa K."/>
        </authorList>
    </citation>
    <scope>NUCLEOTIDE SEQUENCE [LARGE SCALE GENOMIC DNA]</scope>
</reference>
<feature type="compositionally biased region" description="Low complexity" evidence="1">
    <location>
        <begin position="65"/>
        <end position="74"/>
    </location>
</feature>
<feature type="region of interest" description="Disordered" evidence="1">
    <location>
        <begin position="65"/>
        <end position="87"/>
    </location>
</feature>
<dbReference type="Proteomes" id="UP000299102">
    <property type="component" value="Unassembled WGS sequence"/>
</dbReference>
<protein>
    <submittedName>
        <fullName evidence="2">Uncharacterized protein</fullName>
    </submittedName>
</protein>
<evidence type="ECO:0000256" key="1">
    <source>
        <dbReference type="SAM" id="MobiDB-lite"/>
    </source>
</evidence>
<dbReference type="AlphaFoldDB" id="A0A4C1XWL3"/>